<comment type="function">
    <text evidence="6">Involved in chemotaxis. Part of a chemotaxis signal transduction system that modulates chemotaxis in response to various stimuli. Catalyzes the demethylation of specific methylglutamate residues introduced into the chemoreceptors (methyl-accepting chemotaxis proteins or MCP) by CheR. Also mediates the irreversible deamidation of specific glutamine residues to glutamic acid.</text>
</comment>
<evidence type="ECO:0000256" key="4">
    <source>
        <dbReference type="ARBA" id="ARBA00024867"/>
    </source>
</evidence>
<evidence type="ECO:0000256" key="5">
    <source>
        <dbReference type="ARBA" id="ARBA00048267"/>
    </source>
</evidence>
<keyword evidence="1 6" id="KW-0963">Cytoplasm</keyword>
<feature type="domain" description="Response regulatory" evidence="9">
    <location>
        <begin position="3"/>
        <end position="121"/>
    </location>
</feature>
<name>A0ABY8EEC3_9FIRM</name>
<comment type="catalytic activity">
    <reaction evidence="5 6">
        <text>[protein]-L-glutamate 5-O-methyl ester + H2O = L-glutamyl-[protein] + methanol + H(+)</text>
        <dbReference type="Rhea" id="RHEA:23236"/>
        <dbReference type="Rhea" id="RHEA-COMP:10208"/>
        <dbReference type="Rhea" id="RHEA-COMP:10311"/>
        <dbReference type="ChEBI" id="CHEBI:15377"/>
        <dbReference type="ChEBI" id="CHEBI:15378"/>
        <dbReference type="ChEBI" id="CHEBI:17790"/>
        <dbReference type="ChEBI" id="CHEBI:29973"/>
        <dbReference type="ChEBI" id="CHEBI:82795"/>
        <dbReference type="EC" id="3.1.1.61"/>
    </reaction>
</comment>
<evidence type="ECO:0000259" key="10">
    <source>
        <dbReference type="PROSITE" id="PS50122"/>
    </source>
</evidence>
<dbReference type="InterPro" id="IPR035909">
    <property type="entry name" value="CheB_C"/>
</dbReference>
<evidence type="ECO:0000259" key="9">
    <source>
        <dbReference type="PROSITE" id="PS50110"/>
    </source>
</evidence>
<comment type="domain">
    <text evidence="6">Contains a C-terminal catalytic domain, and an N-terminal region which modulates catalytic activity.</text>
</comment>
<comment type="similarity">
    <text evidence="6">Belongs to the CheB family.</text>
</comment>
<feature type="modified residue" description="4-aspartylphosphate" evidence="6 8">
    <location>
        <position position="54"/>
    </location>
</feature>
<feature type="active site" evidence="6 7">
    <location>
        <position position="196"/>
    </location>
</feature>
<keyword evidence="3 6" id="KW-0378">Hydrolase</keyword>
<evidence type="ECO:0000256" key="2">
    <source>
        <dbReference type="ARBA" id="ARBA00022500"/>
    </source>
</evidence>
<evidence type="ECO:0000313" key="11">
    <source>
        <dbReference type="EMBL" id="WFD11286.1"/>
    </source>
</evidence>
<dbReference type="CDD" id="cd17541">
    <property type="entry name" value="REC_CheB-like"/>
    <property type="match status" value="1"/>
</dbReference>
<evidence type="ECO:0000256" key="7">
    <source>
        <dbReference type="PROSITE-ProRule" id="PRU00050"/>
    </source>
</evidence>
<dbReference type="InterPro" id="IPR008248">
    <property type="entry name" value="CheB-like"/>
</dbReference>
<keyword evidence="11" id="KW-0489">Methyltransferase</keyword>
<dbReference type="Proteomes" id="UP001222800">
    <property type="component" value="Chromosome"/>
</dbReference>
<keyword evidence="11" id="KW-0808">Transferase</keyword>
<dbReference type="HAMAP" id="MF_00099">
    <property type="entry name" value="CheB_chemtxs"/>
    <property type="match status" value="1"/>
</dbReference>
<organism evidence="11 12">
    <name type="scientific">Tepidibacter hydrothermalis</name>
    <dbReference type="NCBI Taxonomy" id="3036126"/>
    <lineage>
        <taxon>Bacteria</taxon>
        <taxon>Bacillati</taxon>
        <taxon>Bacillota</taxon>
        <taxon>Clostridia</taxon>
        <taxon>Peptostreptococcales</taxon>
        <taxon>Peptostreptococcaceae</taxon>
        <taxon>Tepidibacter</taxon>
    </lineage>
</organism>
<dbReference type="PIRSF" id="PIRSF000876">
    <property type="entry name" value="RR_chemtxs_CheB"/>
    <property type="match status" value="1"/>
</dbReference>
<dbReference type="GO" id="GO:0008984">
    <property type="term" value="F:protein-glutamate methylesterase activity"/>
    <property type="evidence" value="ECO:0007669"/>
    <property type="project" value="UniProtKB-EC"/>
</dbReference>
<proteinExistence type="inferred from homology"/>
<keyword evidence="6 8" id="KW-0597">Phosphoprotein</keyword>
<dbReference type="Gene3D" id="3.40.50.2300">
    <property type="match status" value="1"/>
</dbReference>
<dbReference type="SUPFAM" id="SSF52738">
    <property type="entry name" value="Methylesterase CheB, C-terminal domain"/>
    <property type="match status" value="1"/>
</dbReference>
<dbReference type="EC" id="3.1.1.61" evidence="6"/>
<feature type="domain" description="CheB-type methylesterase" evidence="10">
    <location>
        <begin position="157"/>
        <end position="343"/>
    </location>
</feature>
<feature type="active site" evidence="6 7">
    <location>
        <position position="289"/>
    </location>
</feature>
<dbReference type="Pfam" id="PF00072">
    <property type="entry name" value="Response_reg"/>
    <property type="match status" value="1"/>
</dbReference>
<dbReference type="InterPro" id="IPR000673">
    <property type="entry name" value="Sig_transdc_resp-reg_Me-estase"/>
</dbReference>
<dbReference type="SMART" id="SM00448">
    <property type="entry name" value="REC"/>
    <property type="match status" value="1"/>
</dbReference>
<comment type="function">
    <text evidence="4">May play the central regulatory role in sporulation. It may be an element of the effector pathway responsible for the activation of sporulation genes in response to nutritional stress. Spo0A may act in concert with spo0H (a sigma factor) to control the expression of some genes that are critical to the sporulation process.</text>
</comment>
<reference evidence="11 12" key="1">
    <citation type="submission" date="2023-03" db="EMBL/GenBank/DDBJ databases">
        <title>Complete genome sequence of Tepidibacter sp. SWIR-1, isolated from a deep-sea hydrothermal vent.</title>
        <authorList>
            <person name="Li X."/>
        </authorList>
    </citation>
    <scope>NUCLEOTIDE SEQUENCE [LARGE SCALE GENOMIC DNA]</scope>
    <source>
        <strain evidence="11 12">SWIR-1</strain>
    </source>
</reference>
<dbReference type="PANTHER" id="PTHR42872">
    <property type="entry name" value="PROTEIN-GLUTAMATE METHYLESTERASE/PROTEIN-GLUTAMINE GLUTAMINASE"/>
    <property type="match status" value="1"/>
</dbReference>
<keyword evidence="2 6" id="KW-0145">Chemotaxis</keyword>
<dbReference type="EC" id="3.5.1.44" evidence="6"/>
<dbReference type="PROSITE" id="PS50122">
    <property type="entry name" value="CHEB"/>
    <property type="match status" value="1"/>
</dbReference>
<dbReference type="InterPro" id="IPR001789">
    <property type="entry name" value="Sig_transdc_resp-reg_receiver"/>
</dbReference>
<evidence type="ECO:0000256" key="6">
    <source>
        <dbReference type="HAMAP-Rule" id="MF_00099"/>
    </source>
</evidence>
<evidence type="ECO:0000256" key="1">
    <source>
        <dbReference type="ARBA" id="ARBA00022490"/>
    </source>
</evidence>
<comment type="PTM">
    <text evidence="6">Phosphorylated by CheA. Phosphorylation of the N-terminal regulatory domain activates the methylesterase activity.</text>
</comment>
<dbReference type="RefSeq" id="WP_277733309.1">
    <property type="nucleotide sequence ID" value="NZ_CP120733.1"/>
</dbReference>
<dbReference type="PROSITE" id="PS50110">
    <property type="entry name" value="RESPONSE_REGULATORY"/>
    <property type="match status" value="1"/>
</dbReference>
<protein>
    <recommendedName>
        <fullName evidence="6">Protein-glutamate methylesterase/protein-glutamine glutaminase</fullName>
        <ecNumber evidence="6">3.1.1.61</ecNumber>
        <ecNumber evidence="6">3.5.1.44</ecNumber>
    </recommendedName>
</protein>
<dbReference type="GO" id="GO:0032259">
    <property type="term" value="P:methylation"/>
    <property type="evidence" value="ECO:0007669"/>
    <property type="project" value="UniProtKB-KW"/>
</dbReference>
<gene>
    <name evidence="6 11" type="primary">cheB</name>
    <name evidence="11" type="ORF">P4S50_04200</name>
</gene>
<dbReference type="GO" id="GO:0008168">
    <property type="term" value="F:methyltransferase activity"/>
    <property type="evidence" value="ECO:0007669"/>
    <property type="project" value="UniProtKB-KW"/>
</dbReference>
<dbReference type="EMBL" id="CP120733">
    <property type="protein sequence ID" value="WFD11286.1"/>
    <property type="molecule type" value="Genomic_DNA"/>
</dbReference>
<evidence type="ECO:0000256" key="3">
    <source>
        <dbReference type="ARBA" id="ARBA00022801"/>
    </source>
</evidence>
<dbReference type="Gene3D" id="3.40.50.180">
    <property type="entry name" value="Methylesterase CheB, C-terminal domain"/>
    <property type="match status" value="1"/>
</dbReference>
<feature type="active site" evidence="6 7">
    <location>
        <position position="169"/>
    </location>
</feature>
<comment type="catalytic activity">
    <reaction evidence="6">
        <text>L-glutaminyl-[protein] + H2O = L-glutamyl-[protein] + NH4(+)</text>
        <dbReference type="Rhea" id="RHEA:16441"/>
        <dbReference type="Rhea" id="RHEA-COMP:10207"/>
        <dbReference type="Rhea" id="RHEA-COMP:10208"/>
        <dbReference type="ChEBI" id="CHEBI:15377"/>
        <dbReference type="ChEBI" id="CHEBI:28938"/>
        <dbReference type="ChEBI" id="CHEBI:29973"/>
        <dbReference type="ChEBI" id="CHEBI:30011"/>
        <dbReference type="EC" id="3.5.1.44"/>
    </reaction>
</comment>
<dbReference type="CDD" id="cd16432">
    <property type="entry name" value="CheB_Rec"/>
    <property type="match status" value="1"/>
</dbReference>
<comment type="subcellular location">
    <subcellularLocation>
        <location evidence="6">Cytoplasm</location>
    </subcellularLocation>
</comment>
<dbReference type="InterPro" id="IPR011006">
    <property type="entry name" value="CheY-like_superfamily"/>
</dbReference>
<dbReference type="NCBIfam" id="NF001965">
    <property type="entry name" value="PRK00742.1"/>
    <property type="match status" value="1"/>
</dbReference>
<dbReference type="Pfam" id="PF01339">
    <property type="entry name" value="CheB_methylest"/>
    <property type="match status" value="1"/>
</dbReference>
<dbReference type="SUPFAM" id="SSF52172">
    <property type="entry name" value="CheY-like"/>
    <property type="match status" value="1"/>
</dbReference>
<sequence length="343" mass="38027">MIKVLVVEDSPTIQELITYILNSDEKIEVIGVVNNGEKAIKFINQNKPDIITMDISMPIMDGFEATRRIMETNPIPIIVISGLFDSDDIDRTFKAIEAGAVSVIEKPQGIDHNDFYKISQNITDTVKLMSEVKVVKRKAHYKNTKLNLSRASKPKDVFYDLKIAAIGVSTGGPPVLQSLFSKLPSDIKIPILVVQHISPGFLNGLIDWLSKFTEYPIHIASQGEKALPGHIYFAPDGFHMGIRNNAQIFLNKGEKENGLRPSVSYLFRSVAKYYGKNSMAILLTGMGKDGAQELKLLKDKDAITVAQDKKTCVVYGMPGEAIKLDAAKYILSPEKIAELFTKI</sequence>
<keyword evidence="12" id="KW-1185">Reference proteome</keyword>
<evidence type="ECO:0000256" key="8">
    <source>
        <dbReference type="PROSITE-ProRule" id="PRU00169"/>
    </source>
</evidence>
<dbReference type="PANTHER" id="PTHR42872:SF6">
    <property type="entry name" value="PROTEIN-GLUTAMATE METHYLESTERASE_PROTEIN-GLUTAMINE GLUTAMINASE"/>
    <property type="match status" value="1"/>
</dbReference>
<evidence type="ECO:0000313" key="12">
    <source>
        <dbReference type="Proteomes" id="UP001222800"/>
    </source>
</evidence>
<accession>A0ABY8EEC3</accession>